<dbReference type="InterPro" id="IPR006894">
    <property type="entry name" value="HupH_Hydgase_express_prot_C"/>
</dbReference>
<comment type="similarity">
    <text evidence="1">Belongs to the HupH/HyaF family.</text>
</comment>
<dbReference type="EMBL" id="QFOD01000008">
    <property type="protein sequence ID" value="PZP32370.1"/>
    <property type="molecule type" value="Genomic_DNA"/>
</dbReference>
<reference evidence="3 4" key="1">
    <citation type="submission" date="2017-08" db="EMBL/GenBank/DDBJ databases">
        <title>Infants hospitalized years apart are colonized by the same room-sourced microbial strains.</title>
        <authorList>
            <person name="Brooks B."/>
            <person name="Olm M.R."/>
            <person name="Firek B.A."/>
            <person name="Baker R."/>
            <person name="Thomas B.C."/>
            <person name="Morowitz M.J."/>
            <person name="Banfield J.F."/>
        </authorList>
    </citation>
    <scope>NUCLEOTIDE SEQUENCE [LARGE SCALE GENOMIC DNA]</scope>
    <source>
        <strain evidence="3">S2_012_000_R2_81</strain>
    </source>
</reference>
<protein>
    <submittedName>
        <fullName evidence="3">Hydrogenase expression/formation protein</fullName>
    </submittedName>
</protein>
<dbReference type="Proteomes" id="UP000249633">
    <property type="component" value="Unassembled WGS sequence"/>
</dbReference>
<dbReference type="Pfam" id="PF04809">
    <property type="entry name" value="HupH_C"/>
    <property type="match status" value="2"/>
</dbReference>
<gene>
    <name evidence="3" type="ORF">DI603_10060</name>
</gene>
<evidence type="ECO:0000313" key="4">
    <source>
        <dbReference type="Proteomes" id="UP000249633"/>
    </source>
</evidence>
<accession>A0A2W5DUT9</accession>
<dbReference type="InterPro" id="IPR038527">
    <property type="entry name" value="HupH_C_sf"/>
</dbReference>
<comment type="caution">
    <text evidence="3">The sequence shown here is derived from an EMBL/GenBank/DDBJ whole genome shotgun (WGS) entry which is preliminary data.</text>
</comment>
<evidence type="ECO:0000313" key="3">
    <source>
        <dbReference type="EMBL" id="PZP32370.1"/>
    </source>
</evidence>
<feature type="domain" description="HupH hydrogenase expression protein C-terminal" evidence="2">
    <location>
        <begin position="54"/>
        <end position="152"/>
    </location>
</feature>
<name>A0A2W5DUT9_9BURK</name>
<dbReference type="Gene3D" id="3.30.1370.140">
    <property type="entry name" value="HupH hydrogenase expression protein, C-terminal domain"/>
    <property type="match status" value="2"/>
</dbReference>
<evidence type="ECO:0000259" key="2">
    <source>
        <dbReference type="Pfam" id="PF04809"/>
    </source>
</evidence>
<proteinExistence type="inferred from homology"/>
<dbReference type="AlphaFoldDB" id="A0A2W5DUT9"/>
<sequence>MSLPSESRRPFPLPLVAASPLPVDDGLEYLSMPQGMDTYCPPSLPDDLSGHDEAHALLSQLLIELRVAAVDPLADIRRLSLRGLPPPERALLDQLLGEGEVSARLLPDAEGRSAEVQEAVFAGVWRVVEHDANGLRADYLEVGAVPQLLRETALADAPAARDLVSEDAVLLDAGAAIQNARPLLVELQDHAAAHRPGAAAQVVNLSLLPLTPQDIAYLDHRLGTGRVLILSRGYGNCRITDTCTPHTWRVVYYNSADTVILNCVEVSDFPDVACAAAEDLADSAQRLAEVLEWLEPARAEG</sequence>
<organism evidence="3 4">
    <name type="scientific">Roseateles depolymerans</name>
    <dbReference type="NCBI Taxonomy" id="76731"/>
    <lineage>
        <taxon>Bacteria</taxon>
        <taxon>Pseudomonadati</taxon>
        <taxon>Pseudomonadota</taxon>
        <taxon>Betaproteobacteria</taxon>
        <taxon>Burkholderiales</taxon>
        <taxon>Sphaerotilaceae</taxon>
        <taxon>Roseateles</taxon>
    </lineage>
</organism>
<evidence type="ECO:0000256" key="1">
    <source>
        <dbReference type="ARBA" id="ARBA00010832"/>
    </source>
</evidence>
<feature type="domain" description="HupH hydrogenase expression protein C-terminal" evidence="2">
    <location>
        <begin position="178"/>
        <end position="294"/>
    </location>
</feature>